<dbReference type="SMART" id="SM00355">
    <property type="entry name" value="ZnF_C2H2"/>
    <property type="match status" value="2"/>
</dbReference>
<feature type="compositionally biased region" description="Basic and acidic residues" evidence="2">
    <location>
        <begin position="73"/>
        <end position="84"/>
    </location>
</feature>
<feature type="compositionally biased region" description="Polar residues" evidence="2">
    <location>
        <begin position="201"/>
        <end position="215"/>
    </location>
</feature>
<feature type="region of interest" description="Disordered" evidence="2">
    <location>
        <begin position="183"/>
        <end position="227"/>
    </location>
</feature>
<dbReference type="AlphaFoldDB" id="A0A9P9CX62"/>
<dbReference type="PROSITE" id="PS50157">
    <property type="entry name" value="ZINC_FINGER_C2H2_2"/>
    <property type="match status" value="1"/>
</dbReference>
<proteinExistence type="predicted"/>
<dbReference type="GO" id="GO:0008270">
    <property type="term" value="F:zinc ion binding"/>
    <property type="evidence" value="ECO:0007669"/>
    <property type="project" value="UniProtKB-KW"/>
</dbReference>
<dbReference type="Proteomes" id="UP000717696">
    <property type="component" value="Unassembled WGS sequence"/>
</dbReference>
<keyword evidence="5" id="KW-1185">Reference proteome</keyword>
<keyword evidence="1" id="KW-0862">Zinc</keyword>
<dbReference type="OrthoDB" id="5204718at2759"/>
<feature type="region of interest" description="Disordered" evidence="2">
    <location>
        <begin position="46"/>
        <end position="88"/>
    </location>
</feature>
<dbReference type="EMBL" id="JAGMUU010000090">
    <property type="protein sequence ID" value="KAH7108711.1"/>
    <property type="molecule type" value="Genomic_DNA"/>
</dbReference>
<comment type="caution">
    <text evidence="4">The sequence shown here is derived from an EMBL/GenBank/DDBJ whole genome shotgun (WGS) entry which is preliminary data.</text>
</comment>
<dbReference type="InterPro" id="IPR013087">
    <property type="entry name" value="Znf_C2H2_type"/>
</dbReference>
<evidence type="ECO:0000256" key="2">
    <source>
        <dbReference type="SAM" id="MobiDB-lite"/>
    </source>
</evidence>
<dbReference type="PROSITE" id="PS00028">
    <property type="entry name" value="ZINC_FINGER_C2H2_1"/>
    <property type="match status" value="2"/>
</dbReference>
<reference evidence="4" key="1">
    <citation type="journal article" date="2021" name="Nat. Commun.">
        <title>Genetic determinants of endophytism in the Arabidopsis root mycobiome.</title>
        <authorList>
            <person name="Mesny F."/>
            <person name="Miyauchi S."/>
            <person name="Thiergart T."/>
            <person name="Pickel B."/>
            <person name="Atanasova L."/>
            <person name="Karlsson M."/>
            <person name="Huettel B."/>
            <person name="Barry K.W."/>
            <person name="Haridas S."/>
            <person name="Chen C."/>
            <person name="Bauer D."/>
            <person name="Andreopoulos W."/>
            <person name="Pangilinan J."/>
            <person name="LaButti K."/>
            <person name="Riley R."/>
            <person name="Lipzen A."/>
            <person name="Clum A."/>
            <person name="Drula E."/>
            <person name="Henrissat B."/>
            <person name="Kohler A."/>
            <person name="Grigoriev I.V."/>
            <person name="Martin F.M."/>
            <person name="Hacquard S."/>
        </authorList>
    </citation>
    <scope>NUCLEOTIDE SEQUENCE</scope>
    <source>
        <strain evidence="4">MPI-CAGE-AT-0021</strain>
    </source>
</reference>
<evidence type="ECO:0000313" key="4">
    <source>
        <dbReference type="EMBL" id="KAH7108711.1"/>
    </source>
</evidence>
<dbReference type="Gene3D" id="3.30.160.60">
    <property type="entry name" value="Classic Zinc Finger"/>
    <property type="match status" value="1"/>
</dbReference>
<evidence type="ECO:0000259" key="3">
    <source>
        <dbReference type="PROSITE" id="PS50157"/>
    </source>
</evidence>
<sequence length="227" mass="25607">MVGYPIKCNVCSENITSKEDHLGHFSLHQSQITSLVQDLFRREPSEACEPRNDATDSESCCRTVGPVPQGQEEGGHRPFTNREKHSTRRTRRFLCPEGGCKSGFVKDSDLVRHRFTHYRWNRACGDCSDKFTRASTFIQHQCKGELPKRQQIDCRRELVERDLDVNITGDNLVRRGKRIKAEATSAPEGSLQFEDGAEVQGESSSNNAPLQTMQGIPSPEPVDDFVQ</sequence>
<keyword evidence="1" id="KW-0479">Metal-binding</keyword>
<accession>A0A9P9CX62</accession>
<protein>
    <recommendedName>
        <fullName evidence="3">C2H2-type domain-containing protein</fullName>
    </recommendedName>
</protein>
<keyword evidence="1" id="KW-0863">Zinc-finger</keyword>
<organism evidence="4 5">
    <name type="scientific">Dactylonectria estremocensis</name>
    <dbReference type="NCBI Taxonomy" id="1079267"/>
    <lineage>
        <taxon>Eukaryota</taxon>
        <taxon>Fungi</taxon>
        <taxon>Dikarya</taxon>
        <taxon>Ascomycota</taxon>
        <taxon>Pezizomycotina</taxon>
        <taxon>Sordariomycetes</taxon>
        <taxon>Hypocreomycetidae</taxon>
        <taxon>Hypocreales</taxon>
        <taxon>Nectriaceae</taxon>
        <taxon>Dactylonectria</taxon>
    </lineage>
</organism>
<feature type="domain" description="C2H2-type" evidence="3">
    <location>
        <begin position="93"/>
        <end position="117"/>
    </location>
</feature>
<gene>
    <name evidence="4" type="ORF">B0J13DRAFT_332733</name>
</gene>
<name>A0A9P9CX62_9HYPO</name>
<evidence type="ECO:0000256" key="1">
    <source>
        <dbReference type="PROSITE-ProRule" id="PRU00042"/>
    </source>
</evidence>
<evidence type="ECO:0000313" key="5">
    <source>
        <dbReference type="Proteomes" id="UP000717696"/>
    </source>
</evidence>